<protein>
    <submittedName>
        <fullName evidence="2">Uncharacterized protein</fullName>
    </submittedName>
</protein>
<evidence type="ECO:0000256" key="1">
    <source>
        <dbReference type="SAM" id="MobiDB-lite"/>
    </source>
</evidence>
<organism evidence="2 3">
    <name type="scientific">Roridomyces roridus</name>
    <dbReference type="NCBI Taxonomy" id="1738132"/>
    <lineage>
        <taxon>Eukaryota</taxon>
        <taxon>Fungi</taxon>
        <taxon>Dikarya</taxon>
        <taxon>Basidiomycota</taxon>
        <taxon>Agaricomycotina</taxon>
        <taxon>Agaricomycetes</taxon>
        <taxon>Agaricomycetidae</taxon>
        <taxon>Agaricales</taxon>
        <taxon>Marasmiineae</taxon>
        <taxon>Mycenaceae</taxon>
        <taxon>Roridomyces</taxon>
    </lineage>
</organism>
<gene>
    <name evidence="2" type="ORF">FB45DRAFT_872379</name>
</gene>
<name>A0AAD7BDB5_9AGAR</name>
<accession>A0AAD7BDB5</accession>
<evidence type="ECO:0000313" key="2">
    <source>
        <dbReference type="EMBL" id="KAJ7617932.1"/>
    </source>
</evidence>
<evidence type="ECO:0000313" key="3">
    <source>
        <dbReference type="Proteomes" id="UP001221142"/>
    </source>
</evidence>
<feature type="compositionally biased region" description="Acidic residues" evidence="1">
    <location>
        <begin position="253"/>
        <end position="267"/>
    </location>
</feature>
<proteinExistence type="predicted"/>
<feature type="compositionally biased region" description="Low complexity" evidence="1">
    <location>
        <begin position="384"/>
        <end position="413"/>
    </location>
</feature>
<sequence length="480" mass="53034">MGKKSAKSKAKSKAQDVTEGPRKKPGNECHFKGERRAFLESHLPTYLARSKNTDGSAKFAGASPMFPQLMTDWWNRWPWRLPLDVEPLPGIDYALAPQTAAEEEQKTAATRVASVETLPEQNQKIRQWFQRQRDRLGLVKNPINRMLEELMPEPDDDEDDDSTRKPLFVQWYMKQLGYSKRCKDEFERLHPGVGHREGLNLRVQVARNLLDQEPEEVRAGLAERYELQYQKKDDVKDAEGGLVAAGKTVRQDGDDEGEEEEEKEAEEAPSFILLLTEEEKAAARKHFSSVADPLVERLRKITGYEIVILAGRLEGQGRTRRESTVHTMYVQGGEDYKKHPGLDFESFSEKHHSAIINSFSKYAYSCHTTNKALKDGTLAPMDAATASSSSTTENTAKTSAKPAAILPGPNATAAPPPPVLNATAAPPPPPPVLNATAAPPPPAVLNATAAPPPPPPTQVAAPWVVATMHCTLPWQGGTFK</sequence>
<dbReference type="Proteomes" id="UP001221142">
    <property type="component" value="Unassembled WGS sequence"/>
</dbReference>
<feature type="compositionally biased region" description="Basic residues" evidence="1">
    <location>
        <begin position="1"/>
        <end position="12"/>
    </location>
</feature>
<feature type="region of interest" description="Disordered" evidence="1">
    <location>
        <begin position="1"/>
        <end position="32"/>
    </location>
</feature>
<comment type="caution">
    <text evidence="2">The sequence shown here is derived from an EMBL/GenBank/DDBJ whole genome shotgun (WGS) entry which is preliminary data.</text>
</comment>
<feature type="region of interest" description="Disordered" evidence="1">
    <location>
        <begin position="384"/>
        <end position="456"/>
    </location>
</feature>
<feature type="compositionally biased region" description="Basic and acidic residues" evidence="1">
    <location>
        <begin position="13"/>
        <end position="32"/>
    </location>
</feature>
<dbReference type="AlphaFoldDB" id="A0AAD7BDB5"/>
<dbReference type="EMBL" id="JARKIF010000020">
    <property type="protein sequence ID" value="KAJ7617932.1"/>
    <property type="molecule type" value="Genomic_DNA"/>
</dbReference>
<feature type="compositionally biased region" description="Pro residues" evidence="1">
    <location>
        <begin position="414"/>
        <end position="443"/>
    </location>
</feature>
<feature type="region of interest" description="Disordered" evidence="1">
    <location>
        <begin position="246"/>
        <end position="268"/>
    </location>
</feature>
<keyword evidence="3" id="KW-1185">Reference proteome</keyword>
<reference evidence="2" key="1">
    <citation type="submission" date="2023-03" db="EMBL/GenBank/DDBJ databases">
        <title>Massive genome expansion in bonnet fungi (Mycena s.s.) driven by repeated elements and novel gene families across ecological guilds.</title>
        <authorList>
            <consortium name="Lawrence Berkeley National Laboratory"/>
            <person name="Harder C.B."/>
            <person name="Miyauchi S."/>
            <person name="Viragh M."/>
            <person name="Kuo A."/>
            <person name="Thoen E."/>
            <person name="Andreopoulos B."/>
            <person name="Lu D."/>
            <person name="Skrede I."/>
            <person name="Drula E."/>
            <person name="Henrissat B."/>
            <person name="Morin E."/>
            <person name="Kohler A."/>
            <person name="Barry K."/>
            <person name="LaButti K."/>
            <person name="Morin E."/>
            <person name="Salamov A."/>
            <person name="Lipzen A."/>
            <person name="Mereny Z."/>
            <person name="Hegedus B."/>
            <person name="Baldrian P."/>
            <person name="Stursova M."/>
            <person name="Weitz H."/>
            <person name="Taylor A."/>
            <person name="Grigoriev I.V."/>
            <person name="Nagy L.G."/>
            <person name="Martin F."/>
            <person name="Kauserud H."/>
        </authorList>
    </citation>
    <scope>NUCLEOTIDE SEQUENCE</scope>
    <source>
        <strain evidence="2">9284</strain>
    </source>
</reference>